<accession>A0ABR2NME8</accession>
<protein>
    <recommendedName>
        <fullName evidence="3">RNase H type-1 domain-containing protein</fullName>
    </recommendedName>
</protein>
<sequence>MGSPKNRTLKKYGSLWKIQDRVLSKVEKRRRSCGISRSKNKAEDNQDSILSGRSLSDSDIKLKWERARKEARLALAFGKRIGLTIHGNEEEETSKGKKVGELNGWWYSPKKLRALKLELKRMAECPYKFTVAFAVIKRRWGIGGVLLSGKGDIRAIFSGPSLCCSMLHAEIEATNLAQLIFIEAGHSVKSSLSVSFSLRILSGIENACWLARDGTCRSETFTAWW</sequence>
<gene>
    <name evidence="1" type="ORF">V6N11_030670</name>
</gene>
<proteinExistence type="predicted"/>
<name>A0ABR2NME8_9ROSI</name>
<evidence type="ECO:0008006" key="3">
    <source>
        <dbReference type="Google" id="ProtNLM"/>
    </source>
</evidence>
<evidence type="ECO:0000313" key="2">
    <source>
        <dbReference type="Proteomes" id="UP001396334"/>
    </source>
</evidence>
<dbReference type="EMBL" id="JBBPBN010000122">
    <property type="protein sequence ID" value="KAK8977351.1"/>
    <property type="molecule type" value="Genomic_DNA"/>
</dbReference>
<dbReference type="Proteomes" id="UP001396334">
    <property type="component" value="Unassembled WGS sequence"/>
</dbReference>
<reference evidence="1 2" key="1">
    <citation type="journal article" date="2024" name="G3 (Bethesda)">
        <title>Genome assembly of Hibiscus sabdariffa L. provides insights into metabolisms of medicinal natural products.</title>
        <authorList>
            <person name="Kim T."/>
        </authorList>
    </citation>
    <scope>NUCLEOTIDE SEQUENCE [LARGE SCALE GENOMIC DNA]</scope>
    <source>
        <strain evidence="1">TK-2024</strain>
        <tissue evidence="1">Old leaves</tissue>
    </source>
</reference>
<comment type="caution">
    <text evidence="1">The sequence shown here is derived from an EMBL/GenBank/DDBJ whole genome shotgun (WGS) entry which is preliminary data.</text>
</comment>
<organism evidence="1 2">
    <name type="scientific">Hibiscus sabdariffa</name>
    <name type="common">roselle</name>
    <dbReference type="NCBI Taxonomy" id="183260"/>
    <lineage>
        <taxon>Eukaryota</taxon>
        <taxon>Viridiplantae</taxon>
        <taxon>Streptophyta</taxon>
        <taxon>Embryophyta</taxon>
        <taxon>Tracheophyta</taxon>
        <taxon>Spermatophyta</taxon>
        <taxon>Magnoliopsida</taxon>
        <taxon>eudicotyledons</taxon>
        <taxon>Gunneridae</taxon>
        <taxon>Pentapetalae</taxon>
        <taxon>rosids</taxon>
        <taxon>malvids</taxon>
        <taxon>Malvales</taxon>
        <taxon>Malvaceae</taxon>
        <taxon>Malvoideae</taxon>
        <taxon>Hibiscus</taxon>
    </lineage>
</organism>
<evidence type="ECO:0000313" key="1">
    <source>
        <dbReference type="EMBL" id="KAK8977351.1"/>
    </source>
</evidence>
<keyword evidence="2" id="KW-1185">Reference proteome</keyword>